<gene>
    <name evidence="1" type="ORF">ETD85_57275</name>
</gene>
<dbReference type="AlphaFoldDB" id="A0A5S4F9Z6"/>
<evidence type="ECO:0000313" key="2">
    <source>
        <dbReference type="Proteomes" id="UP000306628"/>
    </source>
</evidence>
<organism evidence="1 2">
    <name type="scientific">Nonomuraea zeae</name>
    <dbReference type="NCBI Taxonomy" id="1642303"/>
    <lineage>
        <taxon>Bacteria</taxon>
        <taxon>Bacillati</taxon>
        <taxon>Actinomycetota</taxon>
        <taxon>Actinomycetes</taxon>
        <taxon>Streptosporangiales</taxon>
        <taxon>Streptosporangiaceae</taxon>
        <taxon>Nonomuraea</taxon>
    </lineage>
</organism>
<dbReference type="Proteomes" id="UP000306628">
    <property type="component" value="Unassembled WGS sequence"/>
</dbReference>
<dbReference type="OrthoDB" id="4250947at2"/>
<comment type="caution">
    <text evidence="1">The sequence shown here is derived from an EMBL/GenBank/DDBJ whole genome shotgun (WGS) entry which is preliminary data.</text>
</comment>
<dbReference type="RefSeq" id="WP_138698230.1">
    <property type="nucleotide sequence ID" value="NZ_JBHSAZ010000057.1"/>
</dbReference>
<keyword evidence="2" id="KW-1185">Reference proteome</keyword>
<evidence type="ECO:0000313" key="1">
    <source>
        <dbReference type="EMBL" id="TMR13898.1"/>
    </source>
</evidence>
<reference evidence="1 2" key="1">
    <citation type="submission" date="2019-05" db="EMBL/GenBank/DDBJ databases">
        <title>Draft genome sequence of Nonomuraea zeae DSM 100528.</title>
        <authorList>
            <person name="Saricaoglu S."/>
            <person name="Isik K."/>
        </authorList>
    </citation>
    <scope>NUCLEOTIDE SEQUENCE [LARGE SCALE GENOMIC DNA]</scope>
    <source>
        <strain evidence="1 2">DSM 100528</strain>
    </source>
</reference>
<sequence>MSDHLLSMFVPKSTAAAACSSSSCYGCYNEGCGCQGVIKWKGRYCKQCRASTCIWVFSHCVYDVSCV</sequence>
<accession>A0A5S4F9Z6</accession>
<name>A0A5S4F9Z6_9ACTN</name>
<dbReference type="EMBL" id="VCKX01000419">
    <property type="protein sequence ID" value="TMR13898.1"/>
    <property type="molecule type" value="Genomic_DNA"/>
</dbReference>
<proteinExistence type="predicted"/>
<protein>
    <submittedName>
        <fullName evidence="1">Uncharacterized protein</fullName>
    </submittedName>
</protein>